<keyword evidence="2" id="KW-1185">Reference proteome</keyword>
<name>A0A2L0V0S6_9CAUD</name>
<evidence type="ECO:0000313" key="2">
    <source>
        <dbReference type="Proteomes" id="UP000223025"/>
    </source>
</evidence>
<dbReference type="RefSeq" id="YP_009612295.1">
    <property type="nucleotide sequence ID" value="NC_042013.1"/>
</dbReference>
<sequence length="110" mass="12294">MVTVRQFDDSIKIQALLSLSKESYEIFFGVTGDDYIIGYVEVAPYEFALRVDGKHYIVVTVLSHNNSCSLYAADANGVINISNDIVFRMLQGEIFDVENELFVADTSEGQ</sequence>
<dbReference type="GeneID" id="40088633"/>
<proteinExistence type="predicted"/>
<protein>
    <submittedName>
        <fullName evidence="1">Uncharacterized protein</fullName>
    </submittedName>
</protein>
<evidence type="ECO:0000313" key="1">
    <source>
        <dbReference type="EMBL" id="AUZ95389.1"/>
    </source>
</evidence>
<dbReference type="Proteomes" id="UP000223025">
    <property type="component" value="Segment"/>
</dbReference>
<reference evidence="1 2" key="1">
    <citation type="submission" date="2017-06" db="EMBL/GenBank/DDBJ databases">
        <authorList>
            <person name="Kim H.J."/>
            <person name="Triplett B.A."/>
        </authorList>
    </citation>
    <scope>NUCLEOTIDE SEQUENCE [LARGE SCALE GENOMIC DNA]</scope>
</reference>
<dbReference type="KEGG" id="vg:40088633"/>
<accession>A0A2L0V0S6</accession>
<dbReference type="EMBL" id="MF403008">
    <property type="protein sequence ID" value="AUZ95389.1"/>
    <property type="molecule type" value="Genomic_DNA"/>
</dbReference>
<organism evidence="1 2">
    <name type="scientific">Agrobacterium phage Atu_ph07</name>
    <dbReference type="NCBI Taxonomy" id="2024264"/>
    <lineage>
        <taxon>Viruses</taxon>
        <taxon>Duplodnaviria</taxon>
        <taxon>Heunggongvirae</taxon>
        <taxon>Uroviricota</taxon>
        <taxon>Caudoviricetes</taxon>
        <taxon>Polybotosvirus</taxon>
        <taxon>Polybotosvirus Atuph07</taxon>
    </lineage>
</organism>